<evidence type="ECO:0000313" key="1">
    <source>
        <dbReference type="EMBL" id="OVE85105.1"/>
    </source>
</evidence>
<reference evidence="1 2" key="1">
    <citation type="submission" date="2017-02" db="EMBL/GenBank/DDBJ databases">
        <title>Natronthermophilus aegyptiacus gen. nov.,sp. nov., an aerobic, extremely halophilic alkalithermophilic archaeon isolated from the athalassohaline Wadi An Natrun, Egypt.</title>
        <authorList>
            <person name="Zhao B."/>
        </authorList>
    </citation>
    <scope>NUCLEOTIDE SEQUENCE [LARGE SCALE GENOMIC DNA]</scope>
    <source>
        <strain evidence="1 2">CGMCC 1.3597</strain>
    </source>
</reference>
<comment type="caution">
    <text evidence="1">The sequence shown here is derived from an EMBL/GenBank/DDBJ whole genome shotgun (WGS) entry which is preliminary data.</text>
</comment>
<evidence type="ECO:0000313" key="2">
    <source>
        <dbReference type="Proteomes" id="UP000196084"/>
    </source>
</evidence>
<sequence length="301" mass="34097">MKAESAEFIEDKAEEWYGSSYDQGRVVDRLISDFNRQESIKTEISEIKEMLEENEEASSQASFSVQGVGGSEVDEEELEELLQLANEGEAIDTAEYDISLIKGVQGIDRDEVVYAALRGESQNAWTKKEVRNYIMDEVGYAKGSANDIANTIIRRHMIDSPFNNHGEWLDDLVETDIENNFAKLDDTASDKAYRRNYSTLADYADIDDEWSNTVYHVSDEQAAEHMLMLALDVHKTVRNGDNLEQKRGLKVMDKVISQSGDLLTVDVYNGEYASFGDHLLGYIGQVDAYHSQFENSIERQL</sequence>
<proteinExistence type="predicted"/>
<dbReference type="AlphaFoldDB" id="A0A202EA21"/>
<protein>
    <submittedName>
        <fullName evidence="1">Uncharacterized protein</fullName>
    </submittedName>
</protein>
<dbReference type="Proteomes" id="UP000196084">
    <property type="component" value="Unassembled WGS sequence"/>
</dbReference>
<gene>
    <name evidence="1" type="ORF">B2G88_12220</name>
</gene>
<name>A0A202EA21_9EURY</name>
<keyword evidence="2" id="KW-1185">Reference proteome</keyword>
<organism evidence="1 2">
    <name type="scientific">Natronolimnobius baerhuensis</name>
    <dbReference type="NCBI Taxonomy" id="253108"/>
    <lineage>
        <taxon>Archaea</taxon>
        <taxon>Methanobacteriati</taxon>
        <taxon>Methanobacteriota</taxon>
        <taxon>Stenosarchaea group</taxon>
        <taxon>Halobacteria</taxon>
        <taxon>Halobacteriales</taxon>
        <taxon>Natrialbaceae</taxon>
        <taxon>Natronolimnobius</taxon>
    </lineage>
</organism>
<dbReference type="EMBL" id="MWPH01000002">
    <property type="protein sequence ID" value="OVE85105.1"/>
    <property type="molecule type" value="Genomic_DNA"/>
</dbReference>
<accession>A0A202EA21</accession>